<comment type="similarity">
    <text evidence="1">Belongs to the bactofilin family.</text>
</comment>
<dbReference type="EMBL" id="FNBS01000014">
    <property type="protein sequence ID" value="SDF47685.1"/>
    <property type="molecule type" value="Genomic_DNA"/>
</dbReference>
<dbReference type="Proteomes" id="UP000183404">
    <property type="component" value="Unassembled WGS sequence"/>
</dbReference>
<gene>
    <name evidence="2" type="ORF">SAMN04244560_00788</name>
</gene>
<evidence type="ECO:0000313" key="2">
    <source>
        <dbReference type="EMBL" id="SDF47685.1"/>
    </source>
</evidence>
<protein>
    <submittedName>
        <fullName evidence="2">Protein CcmA, bactofilin family</fullName>
    </submittedName>
</protein>
<dbReference type="PANTHER" id="PTHR35024">
    <property type="entry name" value="HYPOTHETICAL CYTOSOLIC PROTEIN"/>
    <property type="match status" value="1"/>
</dbReference>
<accession>A0A1G7LDZ4</accession>
<proteinExistence type="inferred from homology"/>
<sequence>MFQKREQIVEVNPDKIDTVIGKNSTFEGTIKSEGTLRIDGNFTGQIETKGNVVIGESAKIEANITTDNIIVSGEVKGNIFAKGQLQLTSTGKLYGDIEVQNLIIEEGAIFEGKSKMTKSSPSDFNKKDEQTK</sequence>
<name>A0A1G7LDZ4_THETY</name>
<dbReference type="RefSeq" id="WP_003870299.1">
    <property type="nucleotide sequence ID" value="NZ_FNBS01000014.1"/>
</dbReference>
<dbReference type="AlphaFoldDB" id="A0A1G7LDZ4"/>
<dbReference type="PANTHER" id="PTHR35024:SF4">
    <property type="entry name" value="POLYMER-FORMING CYTOSKELETAL PROTEIN"/>
    <property type="match status" value="1"/>
</dbReference>
<reference evidence="2 3" key="1">
    <citation type="submission" date="2016-10" db="EMBL/GenBank/DDBJ databases">
        <authorList>
            <person name="de Groot N.N."/>
        </authorList>
    </citation>
    <scope>NUCLEOTIDE SEQUENCE [LARGE SCALE GENOMIC DNA]</scope>
    <source>
        <strain evidence="2 3">DSM 569</strain>
    </source>
</reference>
<evidence type="ECO:0000313" key="3">
    <source>
        <dbReference type="Proteomes" id="UP000183404"/>
    </source>
</evidence>
<organism evidence="2 3">
    <name type="scientific">Thermoanaerobacter thermohydrosulfuricus</name>
    <name type="common">Clostridium thermohydrosulfuricum</name>
    <dbReference type="NCBI Taxonomy" id="1516"/>
    <lineage>
        <taxon>Bacteria</taxon>
        <taxon>Bacillati</taxon>
        <taxon>Bacillota</taxon>
        <taxon>Clostridia</taxon>
        <taxon>Thermoanaerobacterales</taxon>
        <taxon>Thermoanaerobacteraceae</taxon>
        <taxon>Thermoanaerobacter</taxon>
    </lineage>
</organism>
<dbReference type="InterPro" id="IPR007607">
    <property type="entry name" value="BacA/B"/>
</dbReference>
<dbReference type="Pfam" id="PF04519">
    <property type="entry name" value="Bactofilin"/>
    <property type="match status" value="1"/>
</dbReference>
<evidence type="ECO:0000256" key="1">
    <source>
        <dbReference type="ARBA" id="ARBA00044755"/>
    </source>
</evidence>